<accession>A0ABD5U058</accession>
<sequence length="301" mass="34057">MQIDWSAAERFLSYVDGEASLDRVWNHPGYGVAREHATVLGRELTRDDLSDAVDGERTAFSGLGNLSENRTEIVRLIDRVRSREREWTAQIERQLRRVAPNADISDVTLHLGVGYETGIGVRSGAYVDLNEPLFHRRPRQLLYAGVHESSHVLYEREHASLDGLGPRPLESENQRAVWNTVFHTEAFATYAPLELRRSDGAVGVEEHAICDDYAALSDPERLRTLVGEYDSFRERLRQESVPTDELASHLFGGSRLPYRVGCALLDELERSEGVAAVREAFRADPAEFAERYDWALDGYRT</sequence>
<dbReference type="RefSeq" id="WP_379693336.1">
    <property type="nucleotide sequence ID" value="NZ_JBHSXH010000009.1"/>
</dbReference>
<dbReference type="Proteomes" id="UP001596408">
    <property type="component" value="Unassembled WGS sequence"/>
</dbReference>
<keyword evidence="2" id="KW-1185">Reference proteome</keyword>
<evidence type="ECO:0008006" key="3">
    <source>
        <dbReference type="Google" id="ProtNLM"/>
    </source>
</evidence>
<dbReference type="AlphaFoldDB" id="A0ABD5U058"/>
<gene>
    <name evidence="1" type="ORF">ACFQEV_05360</name>
</gene>
<evidence type="ECO:0000313" key="1">
    <source>
        <dbReference type="EMBL" id="MFC6824425.1"/>
    </source>
</evidence>
<reference evidence="1 2" key="1">
    <citation type="journal article" date="2019" name="Int. J. Syst. Evol. Microbiol.">
        <title>The Global Catalogue of Microorganisms (GCM) 10K type strain sequencing project: providing services to taxonomists for standard genome sequencing and annotation.</title>
        <authorList>
            <consortium name="The Broad Institute Genomics Platform"/>
            <consortium name="The Broad Institute Genome Sequencing Center for Infectious Disease"/>
            <person name="Wu L."/>
            <person name="Ma J."/>
        </authorList>
    </citation>
    <scope>NUCLEOTIDE SEQUENCE [LARGE SCALE GENOMIC DNA]</scope>
    <source>
        <strain evidence="1 2">YIM 94188</strain>
    </source>
</reference>
<name>A0ABD5U058_9EURY</name>
<dbReference type="EMBL" id="JBHSXH010000009">
    <property type="protein sequence ID" value="MFC6824425.1"/>
    <property type="molecule type" value="Genomic_DNA"/>
</dbReference>
<protein>
    <recommendedName>
        <fullName evidence="3">DUF2268 domain-containing protein</fullName>
    </recommendedName>
</protein>
<evidence type="ECO:0000313" key="2">
    <source>
        <dbReference type="Proteomes" id="UP001596408"/>
    </source>
</evidence>
<comment type="caution">
    <text evidence="1">The sequence shown here is derived from an EMBL/GenBank/DDBJ whole genome shotgun (WGS) entry which is preliminary data.</text>
</comment>
<proteinExistence type="predicted"/>
<organism evidence="1 2">
    <name type="scientific">Halopelagius fulvigenes</name>
    <dbReference type="NCBI Taxonomy" id="1198324"/>
    <lineage>
        <taxon>Archaea</taxon>
        <taxon>Methanobacteriati</taxon>
        <taxon>Methanobacteriota</taxon>
        <taxon>Stenosarchaea group</taxon>
        <taxon>Halobacteria</taxon>
        <taxon>Halobacteriales</taxon>
        <taxon>Haloferacaceae</taxon>
    </lineage>
</organism>